<dbReference type="Pfam" id="PF25129">
    <property type="entry name" value="Pyr4-TMTC"/>
    <property type="match status" value="1"/>
</dbReference>
<feature type="transmembrane region" description="Helical" evidence="5">
    <location>
        <begin position="54"/>
        <end position="74"/>
    </location>
</feature>
<proteinExistence type="predicted"/>
<dbReference type="PANTHER" id="PTHR42038">
    <property type="match status" value="1"/>
</dbReference>
<protein>
    <submittedName>
        <fullName evidence="6">Uncharacterized protein</fullName>
    </submittedName>
</protein>
<evidence type="ECO:0000313" key="7">
    <source>
        <dbReference type="Proteomes" id="UP000199207"/>
    </source>
</evidence>
<keyword evidence="3 5" id="KW-1133">Transmembrane helix</keyword>
<dbReference type="GO" id="GO:0016020">
    <property type="term" value="C:membrane"/>
    <property type="evidence" value="ECO:0007669"/>
    <property type="project" value="UniProtKB-SubCell"/>
</dbReference>
<keyword evidence="4 5" id="KW-0472">Membrane</keyword>
<name>A0A1I1S2L7_9ACTN</name>
<dbReference type="Proteomes" id="UP000199207">
    <property type="component" value="Unassembled WGS sequence"/>
</dbReference>
<feature type="transmembrane region" description="Helical" evidence="5">
    <location>
        <begin position="178"/>
        <end position="200"/>
    </location>
</feature>
<evidence type="ECO:0000256" key="5">
    <source>
        <dbReference type="SAM" id="Phobius"/>
    </source>
</evidence>
<dbReference type="InterPro" id="IPR039020">
    <property type="entry name" value="PaxB-like"/>
</dbReference>
<evidence type="ECO:0000256" key="2">
    <source>
        <dbReference type="ARBA" id="ARBA00022692"/>
    </source>
</evidence>
<gene>
    <name evidence="6" type="ORF">SAMN05421773_114158</name>
</gene>
<feature type="transmembrane region" description="Helical" evidence="5">
    <location>
        <begin position="120"/>
        <end position="140"/>
    </location>
</feature>
<feature type="transmembrane region" description="Helical" evidence="5">
    <location>
        <begin position="152"/>
        <end position="172"/>
    </location>
</feature>
<evidence type="ECO:0000256" key="3">
    <source>
        <dbReference type="ARBA" id="ARBA00022989"/>
    </source>
</evidence>
<keyword evidence="2 5" id="KW-0812">Transmembrane</keyword>
<dbReference type="AlphaFoldDB" id="A0A1I1S2L7"/>
<dbReference type="PANTHER" id="PTHR42038:SF2">
    <property type="entry name" value="TERPENE CYCLASE AUSL"/>
    <property type="match status" value="1"/>
</dbReference>
<reference evidence="6 7" key="1">
    <citation type="submission" date="2016-10" db="EMBL/GenBank/DDBJ databases">
        <authorList>
            <person name="de Groot N.N."/>
        </authorList>
    </citation>
    <scope>NUCLEOTIDE SEQUENCE [LARGE SCALE GENOMIC DNA]</scope>
    <source>
        <strain evidence="6 7">CGMCC 4.5739</strain>
    </source>
</reference>
<feature type="transmembrane region" description="Helical" evidence="5">
    <location>
        <begin position="86"/>
        <end position="108"/>
    </location>
</feature>
<keyword evidence="7" id="KW-1185">Reference proteome</keyword>
<evidence type="ECO:0000313" key="6">
    <source>
        <dbReference type="EMBL" id="SFD40844.1"/>
    </source>
</evidence>
<dbReference type="STRING" id="910347.SAMN05421773_114158"/>
<dbReference type="EMBL" id="FOLM01000014">
    <property type="protein sequence ID" value="SFD40844.1"/>
    <property type="molecule type" value="Genomic_DNA"/>
</dbReference>
<evidence type="ECO:0000256" key="4">
    <source>
        <dbReference type="ARBA" id="ARBA00023136"/>
    </source>
</evidence>
<accession>A0A1I1S2L7</accession>
<evidence type="ECO:0000256" key="1">
    <source>
        <dbReference type="ARBA" id="ARBA00004141"/>
    </source>
</evidence>
<dbReference type="GO" id="GO:0016829">
    <property type="term" value="F:lyase activity"/>
    <property type="evidence" value="ECO:0007669"/>
    <property type="project" value="InterPro"/>
</dbReference>
<feature type="transmembrane region" description="Helical" evidence="5">
    <location>
        <begin position="6"/>
        <end position="23"/>
    </location>
</feature>
<comment type="subcellular location">
    <subcellularLocation>
        <location evidence="1">Membrane</location>
        <topology evidence="1">Multi-pass membrane protein</topology>
    </subcellularLocation>
</comment>
<organism evidence="6 7">
    <name type="scientific">Streptomyces aidingensis</name>
    <dbReference type="NCBI Taxonomy" id="910347"/>
    <lineage>
        <taxon>Bacteria</taxon>
        <taxon>Bacillati</taxon>
        <taxon>Actinomycetota</taxon>
        <taxon>Actinomycetes</taxon>
        <taxon>Kitasatosporales</taxon>
        <taxon>Streptomycetaceae</taxon>
        <taxon>Streptomyces</taxon>
    </lineage>
</organism>
<sequence>MTVIAASNVLWLVIYLLIIRAGIRDRSYGMPVVALCVNLAWEANYTFVRPYEGGLWLTNAAWLLLDCGILYTVVRYGPAEFRPLPARLFLPSLAALMVMCWFGTEALIRHFEAGSTVENGATYSALALNLAMSGLFLAMLAQRRSAAGQSRVIALGKLLAGLGVAAGVRLWVRDGTVNGSALLDFLVVSVVLLDAAYLAALHAVARARAPEAGPAGARRPAPRTEAP</sequence>